<evidence type="ECO:0000313" key="9">
    <source>
        <dbReference type="Proteomes" id="UP000242180"/>
    </source>
</evidence>
<dbReference type="EMBL" id="MCGN01000002">
    <property type="protein sequence ID" value="ORZ01524.1"/>
    <property type="molecule type" value="Genomic_DNA"/>
</dbReference>
<keyword evidence="4 6" id="KW-0472">Membrane</keyword>
<dbReference type="InterPro" id="IPR000326">
    <property type="entry name" value="PAP2/HPO"/>
</dbReference>
<dbReference type="STRING" id="13706.A0A1X2HQ61"/>
<dbReference type="InterPro" id="IPR052185">
    <property type="entry name" value="IPC_Synthase-Related"/>
</dbReference>
<feature type="transmembrane region" description="Helical" evidence="6">
    <location>
        <begin position="146"/>
        <end position="164"/>
    </location>
</feature>
<feature type="transmembrane region" description="Helical" evidence="6">
    <location>
        <begin position="53"/>
        <end position="71"/>
    </location>
</feature>
<proteinExistence type="predicted"/>
<keyword evidence="3 6" id="KW-1133">Transmembrane helix</keyword>
<evidence type="ECO:0000256" key="4">
    <source>
        <dbReference type="ARBA" id="ARBA00023136"/>
    </source>
</evidence>
<dbReference type="InterPro" id="IPR036938">
    <property type="entry name" value="PAP2/HPO_sf"/>
</dbReference>
<dbReference type="Pfam" id="PF14378">
    <property type="entry name" value="PAP2_3"/>
    <property type="match status" value="1"/>
</dbReference>
<comment type="caution">
    <text evidence="8">The sequence shown here is derived from an EMBL/GenBank/DDBJ whole genome shotgun (WGS) entry which is preliminary data.</text>
</comment>
<dbReference type="PANTHER" id="PTHR31310:SF11">
    <property type="entry name" value="INOSITOL PHOSPHORYLCERAMIDE SYNTHASE CATALYTIC SUBUNIT AUR1"/>
    <property type="match status" value="1"/>
</dbReference>
<dbReference type="GO" id="GO:0030148">
    <property type="term" value="P:sphingolipid biosynthetic process"/>
    <property type="evidence" value="ECO:0007669"/>
    <property type="project" value="TreeGrafter"/>
</dbReference>
<keyword evidence="9" id="KW-1185">Reference proteome</keyword>
<accession>A0A1X2HQ61</accession>
<evidence type="ECO:0000256" key="6">
    <source>
        <dbReference type="SAM" id="Phobius"/>
    </source>
</evidence>
<feature type="compositionally biased region" description="Basic and acidic residues" evidence="5">
    <location>
        <begin position="333"/>
        <end position="348"/>
    </location>
</feature>
<evidence type="ECO:0000256" key="2">
    <source>
        <dbReference type="ARBA" id="ARBA00022692"/>
    </source>
</evidence>
<dbReference type="InterPro" id="IPR026841">
    <property type="entry name" value="Aur1/Ipt1"/>
</dbReference>
<comment type="subcellular location">
    <subcellularLocation>
        <location evidence="1">Membrane</location>
        <topology evidence="1">Multi-pass membrane protein</topology>
    </subcellularLocation>
</comment>
<dbReference type="AlphaFoldDB" id="A0A1X2HQ61"/>
<name>A0A1X2HQ61_SYNRA</name>
<feature type="domain" description="Phosphatidic acid phosphatase type 2/haloperoxidase" evidence="7">
    <location>
        <begin position="129"/>
        <end position="277"/>
    </location>
</feature>
<evidence type="ECO:0000256" key="3">
    <source>
        <dbReference type="ARBA" id="ARBA00022989"/>
    </source>
</evidence>
<dbReference type="SUPFAM" id="SSF48317">
    <property type="entry name" value="Acid phosphatase/Vanadium-dependent haloperoxidase"/>
    <property type="match status" value="1"/>
</dbReference>
<feature type="transmembrane region" description="Helical" evidence="6">
    <location>
        <begin position="6"/>
        <end position="24"/>
    </location>
</feature>
<evidence type="ECO:0000256" key="1">
    <source>
        <dbReference type="ARBA" id="ARBA00004141"/>
    </source>
</evidence>
<evidence type="ECO:0000256" key="5">
    <source>
        <dbReference type="SAM" id="MobiDB-lite"/>
    </source>
</evidence>
<dbReference type="OrthoDB" id="5784at2759"/>
<dbReference type="CDD" id="cd03386">
    <property type="entry name" value="PAP2_Aur1_like"/>
    <property type="match status" value="1"/>
</dbReference>
<gene>
    <name evidence="8" type="ORF">BCR43DRAFT_181579</name>
</gene>
<protein>
    <recommendedName>
        <fullName evidence="7">Phosphatidic acid phosphatase type 2/haloperoxidase domain-containing protein</fullName>
    </recommendedName>
</protein>
<dbReference type="FunCoup" id="A0A1X2HQ61">
    <property type="interactions" value="105"/>
</dbReference>
<dbReference type="GO" id="GO:0016020">
    <property type="term" value="C:membrane"/>
    <property type="evidence" value="ECO:0007669"/>
    <property type="project" value="UniProtKB-SubCell"/>
</dbReference>
<dbReference type="SMART" id="SM00014">
    <property type="entry name" value="acidPPc"/>
    <property type="match status" value="1"/>
</dbReference>
<organism evidence="8 9">
    <name type="scientific">Syncephalastrum racemosum</name>
    <name type="common">Filamentous fungus</name>
    <dbReference type="NCBI Taxonomy" id="13706"/>
    <lineage>
        <taxon>Eukaryota</taxon>
        <taxon>Fungi</taxon>
        <taxon>Fungi incertae sedis</taxon>
        <taxon>Mucoromycota</taxon>
        <taxon>Mucoromycotina</taxon>
        <taxon>Mucoromycetes</taxon>
        <taxon>Mucorales</taxon>
        <taxon>Syncephalastraceae</taxon>
        <taxon>Syncephalastrum</taxon>
    </lineage>
</organism>
<dbReference type="Proteomes" id="UP000242180">
    <property type="component" value="Unassembled WGS sequence"/>
</dbReference>
<dbReference type="OMA" id="WSTIYLM"/>
<dbReference type="GO" id="GO:0070916">
    <property type="term" value="C:inositol phosphoceramide synthase complex"/>
    <property type="evidence" value="ECO:0007669"/>
    <property type="project" value="TreeGrafter"/>
</dbReference>
<feature type="transmembrane region" description="Helical" evidence="6">
    <location>
        <begin position="110"/>
        <end position="134"/>
    </location>
</feature>
<feature type="region of interest" description="Disordered" evidence="5">
    <location>
        <begin position="310"/>
        <end position="348"/>
    </location>
</feature>
<feature type="transmembrane region" description="Helical" evidence="6">
    <location>
        <begin position="262"/>
        <end position="283"/>
    </location>
</feature>
<dbReference type="InParanoid" id="A0A1X2HQ61"/>
<sequence length="348" mass="39103">MHCYDLRHGVLAAFLLADVFIIQYPPWPVRAALSIALICGCTVIPYIKRFLVPALPILTWLATFYACQFIADKYRPRHIFINILPTLERVLYGGNLSEIISKHQHPVLDILAWLPYGVIHFSLPFVFAFVLFVYGPPGSVDVFGQAFGWMNLAGVLTQLAFPNASPWYEMSFGSAPANYSIPGEAGGLARIDKILGLSLYGTSFGSSPLVFGAFPSLHSASATIEMLFVTYRWPRLWPIGVAYTMWLWWSTIYLMHHYLIDLVGGSIYAFIAYFIASAHLPVVDPTKKTRLQYFGQSFSVRNLFRSIERDRSGDGDSRCTTVADERKDEEEGLLPHDADDCSDEQKLP</sequence>
<reference evidence="8 9" key="1">
    <citation type="submission" date="2016-07" db="EMBL/GenBank/DDBJ databases">
        <title>Pervasive Adenine N6-methylation of Active Genes in Fungi.</title>
        <authorList>
            <consortium name="DOE Joint Genome Institute"/>
            <person name="Mondo S.J."/>
            <person name="Dannebaum R.O."/>
            <person name="Kuo R.C."/>
            <person name="Labutti K."/>
            <person name="Haridas S."/>
            <person name="Kuo A."/>
            <person name="Salamov A."/>
            <person name="Ahrendt S.R."/>
            <person name="Lipzen A."/>
            <person name="Sullivan W."/>
            <person name="Andreopoulos W.B."/>
            <person name="Clum A."/>
            <person name="Lindquist E."/>
            <person name="Daum C."/>
            <person name="Ramamoorthy G.K."/>
            <person name="Gryganskyi A."/>
            <person name="Culley D."/>
            <person name="Magnuson J.K."/>
            <person name="James T.Y."/>
            <person name="O'Malley M.A."/>
            <person name="Stajich J.E."/>
            <person name="Spatafora J.W."/>
            <person name="Visel A."/>
            <person name="Grigoriev I.V."/>
        </authorList>
    </citation>
    <scope>NUCLEOTIDE SEQUENCE [LARGE SCALE GENOMIC DNA]</scope>
    <source>
        <strain evidence="8 9">NRRL 2496</strain>
    </source>
</reference>
<dbReference type="PANTHER" id="PTHR31310">
    <property type="match status" value="1"/>
</dbReference>
<feature type="transmembrane region" description="Helical" evidence="6">
    <location>
        <begin position="236"/>
        <end position="256"/>
    </location>
</feature>
<evidence type="ECO:0000313" key="8">
    <source>
        <dbReference type="EMBL" id="ORZ01524.1"/>
    </source>
</evidence>
<evidence type="ECO:0000259" key="7">
    <source>
        <dbReference type="SMART" id="SM00014"/>
    </source>
</evidence>
<keyword evidence="2 6" id="KW-0812">Transmembrane</keyword>
<dbReference type="GO" id="GO:0006676">
    <property type="term" value="P:mannosyl diphosphorylinositol ceramide metabolic process"/>
    <property type="evidence" value="ECO:0007669"/>
    <property type="project" value="TreeGrafter"/>
</dbReference>
<dbReference type="Gene3D" id="1.20.144.10">
    <property type="entry name" value="Phosphatidic acid phosphatase type 2/haloperoxidase"/>
    <property type="match status" value="1"/>
</dbReference>